<dbReference type="Proteomes" id="UP001485043">
    <property type="component" value="Unassembled WGS sequence"/>
</dbReference>
<comment type="caution">
    <text evidence="2">The sequence shown here is derived from an EMBL/GenBank/DDBJ whole genome shotgun (WGS) entry which is preliminary data.</text>
</comment>
<dbReference type="InterPro" id="IPR018959">
    <property type="entry name" value="DUF1989"/>
</dbReference>
<dbReference type="PANTHER" id="PTHR31527:SF0">
    <property type="entry name" value="RE64534P"/>
    <property type="match status" value="1"/>
</dbReference>
<proteinExistence type="predicted"/>
<dbReference type="PANTHER" id="PTHR31527">
    <property type="entry name" value="RE64534P"/>
    <property type="match status" value="1"/>
</dbReference>
<keyword evidence="3" id="KW-1185">Reference proteome</keyword>
<reference evidence="2 3" key="1">
    <citation type="journal article" date="2024" name="Nat. Commun.">
        <title>Phylogenomics reveals the evolutionary origins of lichenization in chlorophyte algae.</title>
        <authorList>
            <person name="Puginier C."/>
            <person name="Libourel C."/>
            <person name="Otte J."/>
            <person name="Skaloud P."/>
            <person name="Haon M."/>
            <person name="Grisel S."/>
            <person name="Petersen M."/>
            <person name="Berrin J.G."/>
            <person name="Delaux P.M."/>
            <person name="Dal Grande F."/>
            <person name="Keller J."/>
        </authorList>
    </citation>
    <scope>NUCLEOTIDE SEQUENCE [LARGE SCALE GENOMIC DNA]</scope>
    <source>
        <strain evidence="2 3">SAG 2523</strain>
    </source>
</reference>
<dbReference type="Pfam" id="PF09347">
    <property type="entry name" value="DUF1989"/>
    <property type="match status" value="1"/>
</dbReference>
<dbReference type="EMBL" id="JALJOV010000260">
    <property type="protein sequence ID" value="KAK9865320.1"/>
    <property type="molecule type" value="Genomic_DNA"/>
</dbReference>
<evidence type="ECO:0000313" key="2">
    <source>
        <dbReference type="EMBL" id="KAK9865320.1"/>
    </source>
</evidence>
<gene>
    <name evidence="2" type="ORF">WJX84_007633</name>
</gene>
<feature type="domain" description="DUF1989" evidence="1">
    <location>
        <begin position="2"/>
        <end position="106"/>
    </location>
</feature>
<evidence type="ECO:0000313" key="3">
    <source>
        <dbReference type="Proteomes" id="UP001485043"/>
    </source>
</evidence>
<name>A0AAW1T8C2_9CHLO</name>
<organism evidence="2 3">
    <name type="scientific">Apatococcus fuscideae</name>
    <dbReference type="NCBI Taxonomy" id="2026836"/>
    <lineage>
        <taxon>Eukaryota</taxon>
        <taxon>Viridiplantae</taxon>
        <taxon>Chlorophyta</taxon>
        <taxon>core chlorophytes</taxon>
        <taxon>Trebouxiophyceae</taxon>
        <taxon>Chlorellales</taxon>
        <taxon>Chlorellaceae</taxon>
        <taxon>Apatococcus</taxon>
    </lineage>
</organism>
<protein>
    <recommendedName>
        <fullName evidence="1">DUF1989 domain-containing protein</fullName>
    </recommendedName>
</protein>
<accession>A0AAW1T8C2</accession>
<dbReference type="AlphaFoldDB" id="A0AAW1T8C2"/>
<sequence>MEVIRARYGKAVHLKEGQHIKVINTHGTQVVDTWAFNYRDMTELMSMEHTRSAILKFMPAPGDPLVTNRRRPILTLLEDTCGVHDTLMSCCEIYRYQASVPHHPQRCMDRPKALPGLAEAV</sequence>
<evidence type="ECO:0000259" key="1">
    <source>
        <dbReference type="Pfam" id="PF09347"/>
    </source>
</evidence>